<dbReference type="RefSeq" id="WP_407844861.1">
    <property type="nucleotide sequence ID" value="NZ_BAAFSG010000001.1"/>
</dbReference>
<comment type="caution">
    <text evidence="1">The sequence shown here is derived from an EMBL/GenBank/DDBJ whole genome shotgun (WGS) entry which is preliminary data.</text>
</comment>
<protein>
    <submittedName>
        <fullName evidence="1">Uncharacterized protein</fullName>
    </submittedName>
</protein>
<dbReference type="Proteomes" id="UP001628192">
    <property type="component" value="Unassembled WGS sequence"/>
</dbReference>
<dbReference type="EMBL" id="BAAFSG010000001">
    <property type="protein sequence ID" value="GAB1254602.1"/>
    <property type="molecule type" value="Genomic_DNA"/>
</dbReference>
<name>A0ABQ0EAK4_9BACT</name>
<keyword evidence="2" id="KW-1185">Reference proteome</keyword>
<accession>A0ABQ0EAK4</accession>
<proteinExistence type="predicted"/>
<evidence type="ECO:0000313" key="2">
    <source>
        <dbReference type="Proteomes" id="UP001628192"/>
    </source>
</evidence>
<reference evidence="1 2" key="1">
    <citation type="journal article" date="2025" name="Int. J. Syst. Evol. Microbiol.">
        <title>Desulfovibrio falkowii sp. nov., Porphyromonas miyakawae sp. nov., Mediterraneibacter flintii sp. nov. and Owariibacterium komagatae gen. nov., sp. nov., isolated from human faeces.</title>
        <authorList>
            <person name="Hamaguchi T."/>
            <person name="Ohara M."/>
            <person name="Hisatomi A."/>
            <person name="Sekiguchi K."/>
            <person name="Takeda J.I."/>
            <person name="Ueyama J."/>
            <person name="Ito M."/>
            <person name="Nishiwaki H."/>
            <person name="Ogi T."/>
            <person name="Hirayama M."/>
            <person name="Ohkuma M."/>
            <person name="Sakamoto M."/>
            <person name="Ohno K."/>
        </authorList>
    </citation>
    <scope>NUCLEOTIDE SEQUENCE [LARGE SCALE GENOMIC DNA]</scope>
    <source>
        <strain evidence="1 2">13CB8C</strain>
    </source>
</reference>
<sequence length="79" mass="8295">MKLEQVENIADAARAGASFGFSTAMGYAIDQLLAAARAAKDERTGAVATALASLLHEGRQTAHDEFIGSFNVDVVDNVQ</sequence>
<organism evidence="1 2">
    <name type="scientific">Desulfovibrio falkowii</name>
    <dbReference type="NCBI Taxonomy" id="3136602"/>
    <lineage>
        <taxon>Bacteria</taxon>
        <taxon>Pseudomonadati</taxon>
        <taxon>Thermodesulfobacteriota</taxon>
        <taxon>Desulfovibrionia</taxon>
        <taxon>Desulfovibrionales</taxon>
        <taxon>Desulfovibrionaceae</taxon>
        <taxon>Desulfovibrio</taxon>
    </lineage>
</organism>
<evidence type="ECO:0000313" key="1">
    <source>
        <dbReference type="EMBL" id="GAB1254602.1"/>
    </source>
</evidence>
<gene>
    <name evidence="1" type="ORF">Defa_20890</name>
</gene>